<dbReference type="GO" id="GO:0000723">
    <property type="term" value="P:telomere maintenance"/>
    <property type="evidence" value="ECO:0007669"/>
    <property type="project" value="InterPro"/>
</dbReference>
<evidence type="ECO:0000256" key="2">
    <source>
        <dbReference type="ARBA" id="ARBA00022763"/>
    </source>
</evidence>
<dbReference type="AlphaFoldDB" id="A0AAP2GPH4"/>
<feature type="domain" description="DNA helicase Pif1-like DEAD-box helicase" evidence="9">
    <location>
        <begin position="33"/>
        <end position="223"/>
    </location>
</feature>
<evidence type="ECO:0000259" key="9">
    <source>
        <dbReference type="Pfam" id="PF05970"/>
    </source>
</evidence>
<evidence type="ECO:0000256" key="1">
    <source>
        <dbReference type="ARBA" id="ARBA00022741"/>
    </source>
</evidence>
<evidence type="ECO:0000256" key="4">
    <source>
        <dbReference type="ARBA" id="ARBA00022806"/>
    </source>
</evidence>
<evidence type="ECO:0000256" key="6">
    <source>
        <dbReference type="ARBA" id="ARBA00023125"/>
    </source>
</evidence>
<keyword evidence="5" id="KW-0067">ATP-binding</keyword>
<dbReference type="InterPro" id="IPR027785">
    <property type="entry name" value="UvrD-like_helicase_C"/>
</dbReference>
<evidence type="ECO:0000256" key="7">
    <source>
        <dbReference type="ARBA" id="ARBA00023204"/>
    </source>
</evidence>
<dbReference type="Proteomes" id="UP001319200">
    <property type="component" value="Unassembled WGS sequence"/>
</dbReference>
<dbReference type="RefSeq" id="WP_254166665.1">
    <property type="nucleotide sequence ID" value="NZ_JAHESF010000021.1"/>
</dbReference>
<evidence type="ECO:0000256" key="8">
    <source>
        <dbReference type="ARBA" id="ARBA00023235"/>
    </source>
</evidence>
<dbReference type="Gene3D" id="2.30.30.940">
    <property type="match status" value="1"/>
</dbReference>
<evidence type="ECO:0000259" key="11">
    <source>
        <dbReference type="Pfam" id="PF21530"/>
    </source>
</evidence>
<accession>A0AAP2GPH4</accession>
<keyword evidence="4" id="KW-0347">Helicase</keyword>
<dbReference type="InterPro" id="IPR010285">
    <property type="entry name" value="DNA_helicase_pif1-like_DEAD"/>
</dbReference>
<proteinExistence type="predicted"/>
<name>A0AAP2GPH4_9BACT</name>
<feature type="domain" description="DNA helicase Pif1-like 2B" evidence="11">
    <location>
        <begin position="294"/>
        <end position="326"/>
    </location>
</feature>
<protein>
    <submittedName>
        <fullName evidence="12">AAA family ATPase</fullName>
    </submittedName>
</protein>
<comment type="caution">
    <text evidence="12">The sequence shown here is derived from an EMBL/GenBank/DDBJ whole genome shotgun (WGS) entry which is preliminary data.</text>
</comment>
<evidence type="ECO:0000313" key="12">
    <source>
        <dbReference type="EMBL" id="MBT1699128.1"/>
    </source>
</evidence>
<dbReference type="InterPro" id="IPR049163">
    <property type="entry name" value="Pif1-like_2B_dom"/>
</dbReference>
<dbReference type="GO" id="GO:0003678">
    <property type="term" value="F:DNA helicase activity"/>
    <property type="evidence" value="ECO:0007669"/>
    <property type="project" value="InterPro"/>
</dbReference>
<dbReference type="CDD" id="cd18809">
    <property type="entry name" value="SF1_C_RecD"/>
    <property type="match status" value="1"/>
</dbReference>
<dbReference type="Pfam" id="PF05970">
    <property type="entry name" value="PIF1"/>
    <property type="match status" value="1"/>
</dbReference>
<keyword evidence="7" id="KW-0234">DNA repair</keyword>
<dbReference type="SUPFAM" id="SSF52540">
    <property type="entry name" value="P-loop containing nucleoside triphosphate hydrolases"/>
    <property type="match status" value="2"/>
</dbReference>
<feature type="domain" description="UvrD-like helicase C-terminal" evidence="10">
    <location>
        <begin position="377"/>
        <end position="417"/>
    </location>
</feature>
<dbReference type="InterPro" id="IPR027417">
    <property type="entry name" value="P-loop_NTPase"/>
</dbReference>
<keyword evidence="3" id="KW-0378">Hydrolase</keyword>
<dbReference type="GO" id="GO:0006281">
    <property type="term" value="P:DNA repair"/>
    <property type="evidence" value="ECO:0007669"/>
    <property type="project" value="InterPro"/>
</dbReference>
<keyword evidence="6" id="KW-0238">DNA-binding</keyword>
<dbReference type="EMBL" id="JAHESF010000021">
    <property type="protein sequence ID" value="MBT1699128.1"/>
    <property type="molecule type" value="Genomic_DNA"/>
</dbReference>
<evidence type="ECO:0000256" key="5">
    <source>
        <dbReference type="ARBA" id="ARBA00022840"/>
    </source>
</evidence>
<gene>
    <name evidence="12" type="ORF">KK083_19690</name>
</gene>
<dbReference type="InterPro" id="IPR051055">
    <property type="entry name" value="PIF1_helicase"/>
</dbReference>
<dbReference type="FunFam" id="3.40.50.300:FF:001498">
    <property type="entry name" value="ATP-dependent DNA helicase"/>
    <property type="match status" value="1"/>
</dbReference>
<dbReference type="Pfam" id="PF21530">
    <property type="entry name" value="Pif1_2B_dom"/>
    <property type="match status" value="1"/>
</dbReference>
<dbReference type="PANTHER" id="PTHR47642">
    <property type="entry name" value="ATP-DEPENDENT DNA HELICASE"/>
    <property type="match status" value="1"/>
</dbReference>
<dbReference type="Pfam" id="PF13538">
    <property type="entry name" value="UvrD_C_2"/>
    <property type="match status" value="1"/>
</dbReference>
<keyword evidence="13" id="KW-1185">Reference proteome</keyword>
<dbReference type="PANTHER" id="PTHR47642:SF5">
    <property type="entry name" value="ATP-DEPENDENT DNA HELICASE"/>
    <property type="match status" value="1"/>
</dbReference>
<evidence type="ECO:0000259" key="10">
    <source>
        <dbReference type="Pfam" id="PF13538"/>
    </source>
</evidence>
<dbReference type="Gene3D" id="3.40.50.300">
    <property type="entry name" value="P-loop containing nucleotide triphosphate hydrolases"/>
    <property type="match status" value="2"/>
</dbReference>
<keyword evidence="2" id="KW-0227">DNA damage</keyword>
<sequence length="448" mass="50464">MIKPGEDHRDRDSIVVPPGFQLDEDLAAAWHLMEHTHETLFLTGRAGTGKSSLLNYFRKNTLKKYVVLAPTGLAALQVGGNTIHSFFGFPLRALVKNDPEIRAWGKGHPRLNIVHKMDVLIIDEVSMVRADLMDAIDQSLRLNMRNDIPFGGKQLVLIGDIFQLPPVVTTRENSMYAEDDPYYNPYFFSSDAFRACHPKIIELKKIYRQHDEDFIYLLNRVRMGIATHDDLCELNKRYDPDESSTGDFAVTLSSVNAIADAVNLKKLMELPHASFTYKAEVDGTFHEHLYPAPPLLKLKEGAQVMMVRNDPHGRWVNGSIGKIVQLTDRAIMVKFADGSSHKVEPTIWDNKTYTWDKSSNSITFEIQGTYTQYPIKLAWAITIHKSQGLTFDRIIIDMGKGAFAHGQLYVALSRCKTLDGITLKTMLTARDMIVDEAVEHFAGKTGIG</sequence>
<keyword evidence="8" id="KW-0413">Isomerase</keyword>
<evidence type="ECO:0000256" key="3">
    <source>
        <dbReference type="ARBA" id="ARBA00022801"/>
    </source>
</evidence>
<keyword evidence="1" id="KW-0547">Nucleotide-binding</keyword>
<evidence type="ECO:0000313" key="13">
    <source>
        <dbReference type="Proteomes" id="UP001319200"/>
    </source>
</evidence>
<organism evidence="12 13">
    <name type="scientific">Chryseosolibacter histidini</name>
    <dbReference type="NCBI Taxonomy" id="2782349"/>
    <lineage>
        <taxon>Bacteria</taxon>
        <taxon>Pseudomonadati</taxon>
        <taxon>Bacteroidota</taxon>
        <taxon>Cytophagia</taxon>
        <taxon>Cytophagales</taxon>
        <taxon>Chryseotaleaceae</taxon>
        <taxon>Chryseosolibacter</taxon>
    </lineage>
</organism>
<reference evidence="12 13" key="1">
    <citation type="submission" date="2021-05" db="EMBL/GenBank/DDBJ databases">
        <title>A Polyphasic approach of four new species of the genus Ohtaekwangia: Ohtaekwangia histidinii sp. nov., Ohtaekwangia cretensis sp. nov., Ohtaekwangia indiensis sp. nov., Ohtaekwangia reichenbachii sp. nov. from diverse environment.</title>
        <authorList>
            <person name="Octaviana S."/>
        </authorList>
    </citation>
    <scope>NUCLEOTIDE SEQUENCE [LARGE SCALE GENOMIC DNA]</scope>
    <source>
        <strain evidence="12 13">PWU4</strain>
    </source>
</reference>